<keyword evidence="4 9" id="KW-0067">ATP-binding</keyword>
<dbReference type="RefSeq" id="WP_004834454.1">
    <property type="nucleotide sequence ID" value="NZ_AEXM01000012.1"/>
</dbReference>
<dbReference type="STRING" id="879305.HMPREF9290_1357"/>
<keyword evidence="1" id="KW-0808">Transferase</keyword>
<evidence type="ECO:0000256" key="8">
    <source>
        <dbReference type="ARBA" id="ARBA00023239"/>
    </source>
</evidence>
<dbReference type="GO" id="GO:0046496">
    <property type="term" value="P:nicotinamide nucleotide metabolic process"/>
    <property type="evidence" value="ECO:0007669"/>
    <property type="project" value="UniProtKB-UniRule"/>
</dbReference>
<dbReference type="GO" id="GO:0006633">
    <property type="term" value="P:fatty acid biosynthetic process"/>
    <property type="evidence" value="ECO:0007669"/>
    <property type="project" value="InterPro"/>
</dbReference>
<dbReference type="PATRIC" id="fig|879305.3.peg.417"/>
<dbReference type="EMBL" id="AEXM01000012">
    <property type="protein sequence ID" value="EGC82555.1"/>
    <property type="molecule type" value="Genomic_DNA"/>
</dbReference>
<dbReference type="InterPro" id="IPR029056">
    <property type="entry name" value="Ribokinase-like"/>
</dbReference>
<dbReference type="GO" id="GO:0008897">
    <property type="term" value="F:holo-[acyl-carrier-protein] synthase activity"/>
    <property type="evidence" value="ECO:0007669"/>
    <property type="project" value="InterPro"/>
</dbReference>
<dbReference type="InterPro" id="IPR017953">
    <property type="entry name" value="Carbohydrate_kinase_pred_CS"/>
</dbReference>
<dbReference type="GO" id="GO:0052856">
    <property type="term" value="F:NAD(P)HX epimerase activity"/>
    <property type="evidence" value="ECO:0007669"/>
    <property type="project" value="TreeGrafter"/>
</dbReference>
<evidence type="ECO:0000256" key="6">
    <source>
        <dbReference type="ARBA" id="ARBA00022857"/>
    </source>
</evidence>
<evidence type="ECO:0000256" key="4">
    <source>
        <dbReference type="ARBA" id="ARBA00022840"/>
    </source>
</evidence>
<feature type="binding site" evidence="9">
    <location>
        <position position="333"/>
    </location>
    <ligand>
        <name>(6S)-NADPHX</name>
        <dbReference type="ChEBI" id="CHEBI:64076"/>
    </ligand>
</feature>
<reference evidence="11 12" key="1">
    <citation type="submission" date="2011-01" db="EMBL/GenBank/DDBJ databases">
        <authorList>
            <person name="Durkin A.S."/>
            <person name="Madupu R."/>
            <person name="Torralba M."/>
            <person name="Gillis M."/>
            <person name="Methe B."/>
            <person name="Sutton G."/>
            <person name="Nelson K.E."/>
        </authorList>
    </citation>
    <scope>NUCLEOTIDE SEQUENCE [LARGE SCALE GENOMIC DNA]</scope>
    <source>
        <strain evidence="11 12">ACS-065-V-Col13</strain>
    </source>
</reference>
<keyword evidence="2" id="KW-0479">Metal-binding</keyword>
<dbReference type="AlphaFoldDB" id="F0GUD6"/>
<keyword evidence="8 9" id="KW-0456">Lyase</keyword>
<dbReference type="eggNOG" id="COG0736">
    <property type="taxonomic scope" value="Bacteria"/>
</dbReference>
<dbReference type="Pfam" id="PF01256">
    <property type="entry name" value="Carb_kinase"/>
    <property type="match status" value="1"/>
</dbReference>
<evidence type="ECO:0000256" key="2">
    <source>
        <dbReference type="ARBA" id="ARBA00022723"/>
    </source>
</evidence>
<keyword evidence="7 9" id="KW-0520">NAD</keyword>
<keyword evidence="12" id="KW-1185">Reference proteome</keyword>
<dbReference type="GO" id="GO:0000287">
    <property type="term" value="F:magnesium ion binding"/>
    <property type="evidence" value="ECO:0007669"/>
    <property type="project" value="InterPro"/>
</dbReference>
<comment type="catalytic activity">
    <reaction evidence="9">
        <text>(6S)-NADPHX + ADP = AMP + phosphate + NADPH + H(+)</text>
        <dbReference type="Rhea" id="RHEA:32235"/>
        <dbReference type="ChEBI" id="CHEBI:15378"/>
        <dbReference type="ChEBI" id="CHEBI:43474"/>
        <dbReference type="ChEBI" id="CHEBI:57783"/>
        <dbReference type="ChEBI" id="CHEBI:64076"/>
        <dbReference type="ChEBI" id="CHEBI:456215"/>
        <dbReference type="ChEBI" id="CHEBI:456216"/>
        <dbReference type="EC" id="4.2.1.136"/>
    </reaction>
</comment>
<dbReference type="PANTHER" id="PTHR12592">
    <property type="entry name" value="ATP-DEPENDENT (S)-NAD(P)H-HYDRATE DEHYDRATASE FAMILY MEMBER"/>
    <property type="match status" value="1"/>
</dbReference>
<dbReference type="PROSITE" id="PS51383">
    <property type="entry name" value="YJEF_C_3"/>
    <property type="match status" value="1"/>
</dbReference>
<comment type="catalytic activity">
    <reaction evidence="9">
        <text>(6S)-NADHX + ADP = AMP + phosphate + NADH + H(+)</text>
        <dbReference type="Rhea" id="RHEA:32223"/>
        <dbReference type="ChEBI" id="CHEBI:15378"/>
        <dbReference type="ChEBI" id="CHEBI:43474"/>
        <dbReference type="ChEBI" id="CHEBI:57945"/>
        <dbReference type="ChEBI" id="CHEBI:64074"/>
        <dbReference type="ChEBI" id="CHEBI:456215"/>
        <dbReference type="ChEBI" id="CHEBI:456216"/>
        <dbReference type="EC" id="4.2.1.136"/>
    </reaction>
</comment>
<dbReference type="NCBIfam" id="TIGR00556">
    <property type="entry name" value="pantethn_trn"/>
    <property type="match status" value="1"/>
</dbReference>
<dbReference type="PANTHER" id="PTHR12592:SF0">
    <property type="entry name" value="ATP-DEPENDENT (S)-NAD(P)H-HYDRATE DEHYDRATASE"/>
    <property type="match status" value="1"/>
</dbReference>
<evidence type="ECO:0000256" key="7">
    <source>
        <dbReference type="ARBA" id="ARBA00023027"/>
    </source>
</evidence>
<accession>F0GUD6</accession>
<evidence type="ECO:0000259" key="10">
    <source>
        <dbReference type="PROSITE" id="PS51383"/>
    </source>
</evidence>
<feature type="binding site" evidence="9">
    <location>
        <position position="217"/>
    </location>
    <ligand>
        <name>(6S)-NADPHX</name>
        <dbReference type="ChEBI" id="CHEBI:64076"/>
    </ligand>
</feature>
<dbReference type="Gene3D" id="3.40.1190.20">
    <property type="match status" value="1"/>
</dbReference>
<dbReference type="Pfam" id="PF01648">
    <property type="entry name" value="ACPS"/>
    <property type="match status" value="1"/>
</dbReference>
<dbReference type="NCBIfam" id="TIGR00196">
    <property type="entry name" value="yjeF_cterm"/>
    <property type="match status" value="1"/>
</dbReference>
<feature type="binding site" evidence="9">
    <location>
        <position position="332"/>
    </location>
    <ligand>
        <name>AMP</name>
        <dbReference type="ChEBI" id="CHEBI:456215"/>
    </ligand>
</feature>
<feature type="domain" description="YjeF C-terminal" evidence="10">
    <location>
        <begin position="112"/>
        <end position="391"/>
    </location>
</feature>
<feature type="binding site" evidence="9">
    <location>
        <begin position="304"/>
        <end position="308"/>
    </location>
    <ligand>
        <name>AMP</name>
        <dbReference type="ChEBI" id="CHEBI:456215"/>
    </ligand>
</feature>
<keyword evidence="3 9" id="KW-0547">Nucleotide-binding</keyword>
<comment type="caution">
    <text evidence="11">The sequence shown here is derived from an EMBL/GenBank/DDBJ whole genome shotgun (WGS) entry which is preliminary data.</text>
</comment>
<comment type="similarity">
    <text evidence="9">Belongs to the NnrD/CARKD family.</text>
</comment>
<evidence type="ECO:0000256" key="5">
    <source>
        <dbReference type="ARBA" id="ARBA00022842"/>
    </source>
</evidence>
<evidence type="ECO:0000313" key="12">
    <source>
        <dbReference type="Proteomes" id="UP000005286"/>
    </source>
</evidence>
<organism evidence="11 12">
    <name type="scientific">Anaerococcus prevotii ACS-065-V-Col13</name>
    <dbReference type="NCBI Taxonomy" id="879305"/>
    <lineage>
        <taxon>Bacteria</taxon>
        <taxon>Bacillati</taxon>
        <taxon>Bacillota</taxon>
        <taxon>Tissierellia</taxon>
        <taxon>Tissierellales</taxon>
        <taxon>Peptoniphilaceae</taxon>
        <taxon>Anaerococcus</taxon>
    </lineage>
</organism>
<dbReference type="Proteomes" id="UP000005286">
    <property type="component" value="Unassembled WGS sequence"/>
</dbReference>
<feature type="binding site" evidence="9">
    <location>
        <position position="267"/>
    </location>
    <ligand>
        <name>(6S)-NADPHX</name>
        <dbReference type="ChEBI" id="CHEBI:64076"/>
    </ligand>
</feature>
<dbReference type="InterPro" id="IPR008278">
    <property type="entry name" value="4-PPantetheinyl_Trfase_dom"/>
</dbReference>
<comment type="function">
    <text evidence="9">Catalyzes the dehydration of the S-form of NAD(P)HX at the expense of ADP, which is converted to AMP. Together with NAD(P)HX epimerase, which catalyzes the epimerization of the S- and R-forms, the enzyme allows the repair of both epimers of NAD(P)HX, a damaged form of NAD(P)H that is a result of enzymatic or heat-dependent hydration.</text>
</comment>
<keyword evidence="5" id="KW-0460">Magnesium</keyword>
<dbReference type="InterPro" id="IPR000631">
    <property type="entry name" value="CARKD"/>
</dbReference>
<dbReference type="EC" id="4.2.1.136" evidence="9"/>
<proteinExistence type="inferred from homology"/>
<dbReference type="CDD" id="cd01171">
    <property type="entry name" value="YXKO-related"/>
    <property type="match status" value="1"/>
</dbReference>
<evidence type="ECO:0000256" key="1">
    <source>
        <dbReference type="ARBA" id="ARBA00022679"/>
    </source>
</evidence>
<dbReference type="InterPro" id="IPR037143">
    <property type="entry name" value="4-PPantetheinyl_Trfase_dom_sf"/>
</dbReference>
<dbReference type="SUPFAM" id="SSF56214">
    <property type="entry name" value="4'-phosphopantetheinyl transferase"/>
    <property type="match status" value="1"/>
</dbReference>
<sequence length="392" mass="43373">MIGIDILDVRRLKAKDQNFIKRVFSTYEIAYAEKNGNYFQTLAGIYAAKEAAIKAYSFSLSYIIKNRIEIRHSKNKPALYLDGLFLSEDISISHDGNFAIAVCNRQNHNLISDNKFKQMMPKRDSNSHKGDYGRIAILGGSEGMSGSVYLSSLAALRSGAGLVYIICPKSISTILQIKCNEQIILPVNSPNFTFNELDLANIYKYLEDKDVLAIGPGMGGNNSLNLFISSILNRFSGKIIIDADGLNAISLNKEILHNNKNIVLTPHLKEFERLIGLPISKINENRCYYAKEFAKKYKVILVLKSENTIVTDGDRVYINEIGNPGMATAGSGDVLTGVISSFLKRLDPFDASCLGVYIHSLAGDIASYKLSEDSLIASDIVNNLYEATKLLR</sequence>
<dbReference type="PROSITE" id="PS01050">
    <property type="entry name" value="YJEF_C_2"/>
    <property type="match status" value="1"/>
</dbReference>
<dbReference type="SUPFAM" id="SSF53613">
    <property type="entry name" value="Ribokinase-like"/>
    <property type="match status" value="1"/>
</dbReference>
<comment type="caution">
    <text evidence="9">Lacks conserved residue(s) required for the propagation of feature annotation.</text>
</comment>
<dbReference type="GO" id="GO:0052855">
    <property type="term" value="F:ADP-dependent NAD(P)H-hydrate dehydratase activity"/>
    <property type="evidence" value="ECO:0007669"/>
    <property type="project" value="UniProtKB-UniRule"/>
</dbReference>
<dbReference type="GO" id="GO:0005524">
    <property type="term" value="F:ATP binding"/>
    <property type="evidence" value="ECO:0007669"/>
    <property type="project" value="UniProtKB-KW"/>
</dbReference>
<dbReference type="eggNOG" id="COG0063">
    <property type="taxonomic scope" value="Bacteria"/>
</dbReference>
<dbReference type="InterPro" id="IPR004568">
    <property type="entry name" value="Ppantetheine-prot_Trfase_dom"/>
</dbReference>
<evidence type="ECO:0000256" key="9">
    <source>
        <dbReference type="HAMAP-Rule" id="MF_01965"/>
    </source>
</evidence>
<protein>
    <recommendedName>
        <fullName evidence="9">ADP-dependent (S)-NAD(P)H-hydrate dehydratase</fullName>
        <ecNumber evidence="9">4.2.1.136</ecNumber>
    </recommendedName>
    <alternativeName>
        <fullName evidence="9">ADP-dependent NAD(P)HX dehydratase</fullName>
    </alternativeName>
</protein>
<gene>
    <name evidence="9" type="primary">nnrD</name>
    <name evidence="11" type="ORF">HMPREF9290_1357</name>
</gene>
<name>F0GUD6_9FIRM</name>
<evidence type="ECO:0000256" key="3">
    <source>
        <dbReference type="ARBA" id="ARBA00022741"/>
    </source>
</evidence>
<dbReference type="Gene3D" id="3.90.470.20">
    <property type="entry name" value="4'-phosphopantetheinyl transferase domain"/>
    <property type="match status" value="1"/>
</dbReference>
<evidence type="ECO:0000313" key="11">
    <source>
        <dbReference type="EMBL" id="EGC82555.1"/>
    </source>
</evidence>
<comment type="subunit">
    <text evidence="9">Homotetramer.</text>
</comment>
<dbReference type="GO" id="GO:0110051">
    <property type="term" value="P:metabolite repair"/>
    <property type="evidence" value="ECO:0007669"/>
    <property type="project" value="TreeGrafter"/>
</dbReference>
<comment type="cofactor">
    <cofactor evidence="9">
        <name>Mg(2+)</name>
        <dbReference type="ChEBI" id="CHEBI:18420"/>
    </cofactor>
</comment>
<dbReference type="HAMAP" id="MF_01965">
    <property type="entry name" value="NADHX_dehydratase"/>
    <property type="match status" value="1"/>
</dbReference>
<keyword evidence="6 9" id="KW-0521">NADP</keyword>